<dbReference type="GO" id="GO:0005506">
    <property type="term" value="F:iron ion binding"/>
    <property type="evidence" value="ECO:0007669"/>
    <property type="project" value="UniProtKB-ARBA"/>
</dbReference>
<keyword evidence="1" id="KW-0560">Oxidoreductase</keyword>
<keyword evidence="1" id="KW-0223">Dioxygenase</keyword>
<protein>
    <submittedName>
        <fullName evidence="1">Phytanoyl-CoA dioxygenase</fullName>
    </submittedName>
</protein>
<dbReference type="Gene3D" id="2.60.120.620">
    <property type="entry name" value="q2cbj1_9rhob like domain"/>
    <property type="match status" value="1"/>
</dbReference>
<proteinExistence type="predicted"/>
<gene>
    <name evidence="1" type="ORF">GS634_11080</name>
</gene>
<name>A0AA90YYT3_9RHOB</name>
<dbReference type="InterPro" id="IPR008775">
    <property type="entry name" value="Phytyl_CoA_dOase-like"/>
</dbReference>
<organism evidence="1 2">
    <name type="scientific">Ruegeria atlantica</name>
    <dbReference type="NCBI Taxonomy" id="81569"/>
    <lineage>
        <taxon>Bacteria</taxon>
        <taxon>Pseudomonadati</taxon>
        <taxon>Pseudomonadota</taxon>
        <taxon>Alphaproteobacteria</taxon>
        <taxon>Rhodobacterales</taxon>
        <taxon>Roseobacteraceae</taxon>
        <taxon>Ruegeria</taxon>
    </lineage>
</organism>
<dbReference type="AlphaFoldDB" id="A0AA90YYT3"/>
<evidence type="ECO:0000313" key="2">
    <source>
        <dbReference type="Proteomes" id="UP000597886"/>
    </source>
</evidence>
<dbReference type="EMBL" id="WVRA01000003">
    <property type="protein sequence ID" value="NOE18660.1"/>
    <property type="molecule type" value="Genomic_DNA"/>
</dbReference>
<dbReference type="PANTHER" id="PTHR20883">
    <property type="entry name" value="PHYTANOYL-COA DIOXYGENASE DOMAIN CONTAINING 1"/>
    <property type="match status" value="1"/>
</dbReference>
<dbReference type="RefSeq" id="WP_171330052.1">
    <property type="nucleotide sequence ID" value="NZ_WVRA01000003.1"/>
</dbReference>
<reference evidence="1" key="1">
    <citation type="submission" date="2019-12" db="EMBL/GenBank/DDBJ databases">
        <title>Ruegeria JWLKs population differentiation of coral mucus and skeleton niches.</title>
        <authorList>
            <person name="Luo D."/>
        </authorList>
    </citation>
    <scope>NUCLEOTIDE SEQUENCE</scope>
    <source>
        <strain evidence="1">HKCCD6181</strain>
    </source>
</reference>
<sequence length="273" mass="30949">MPHPLVSQQMIDTYQADGVVLVKGLFADHVDQLRDGVAVNMADPGPYASENKKAGETGRFFDDYCNWTRIPQFRDVIETSPAAEVAADLMQSRRVQMFHDHVLVKEPGTSMATPWHQDGPYYFVEGRQTISFWSPLDPVRQATLRCVAGSHRWEKEVLPTRWVSEDGFFPDEGQYIPVPDPDAEGMKIVEFEMEPGDAVAFNYRTLHGARGNQSDSRRRAFSLRLVGDDARYVERPGRTSPPFPGHDMTPGQRLREDWFPILLQRQAGSEPLT</sequence>
<dbReference type="GO" id="GO:0016706">
    <property type="term" value="F:2-oxoglutarate-dependent dioxygenase activity"/>
    <property type="evidence" value="ECO:0007669"/>
    <property type="project" value="UniProtKB-ARBA"/>
</dbReference>
<dbReference type="Pfam" id="PF05721">
    <property type="entry name" value="PhyH"/>
    <property type="match status" value="1"/>
</dbReference>
<dbReference type="PANTHER" id="PTHR20883:SF49">
    <property type="entry name" value="PHYTANOYL-COA DIOXYGENASE"/>
    <property type="match status" value="1"/>
</dbReference>
<dbReference type="SUPFAM" id="SSF51197">
    <property type="entry name" value="Clavaminate synthase-like"/>
    <property type="match status" value="1"/>
</dbReference>
<dbReference type="Proteomes" id="UP000597886">
    <property type="component" value="Unassembled WGS sequence"/>
</dbReference>
<comment type="caution">
    <text evidence="1">The sequence shown here is derived from an EMBL/GenBank/DDBJ whole genome shotgun (WGS) entry which is preliminary data.</text>
</comment>
<accession>A0AA90YYT3</accession>
<evidence type="ECO:0000313" key="1">
    <source>
        <dbReference type="EMBL" id="NOE18660.1"/>
    </source>
</evidence>